<dbReference type="AlphaFoldDB" id="A0A9P0YJR4"/>
<dbReference type="EMBL" id="CAMAPE010000004">
    <property type="protein sequence ID" value="CAH9061596.1"/>
    <property type="molecule type" value="Genomic_DNA"/>
</dbReference>
<feature type="chain" id="PRO_5040413098" description="Pulmonary surfactant-associated protein B" evidence="13">
    <location>
        <begin position="19"/>
        <end position="229"/>
    </location>
</feature>
<keyword evidence="5" id="KW-0677">Repeat</keyword>
<dbReference type="GO" id="GO:0005576">
    <property type="term" value="C:extracellular region"/>
    <property type="evidence" value="ECO:0007669"/>
    <property type="project" value="UniProtKB-SubCell"/>
</dbReference>
<keyword evidence="4 13" id="KW-0732">Signal</keyword>
<dbReference type="Gene3D" id="1.10.225.10">
    <property type="entry name" value="Saposin-like"/>
    <property type="match status" value="2"/>
</dbReference>
<dbReference type="PROSITE" id="PS50015">
    <property type="entry name" value="SAP_B"/>
    <property type="match status" value="2"/>
</dbReference>
<evidence type="ECO:0000256" key="10">
    <source>
        <dbReference type="ARBA" id="ARBA00037221"/>
    </source>
</evidence>
<name>A0A9P0YJR4_CUSEU</name>
<evidence type="ECO:0000259" key="14">
    <source>
        <dbReference type="PROSITE" id="PS50015"/>
    </source>
</evidence>
<reference evidence="15" key="1">
    <citation type="submission" date="2022-07" db="EMBL/GenBank/DDBJ databases">
        <authorList>
            <person name="Macas J."/>
            <person name="Novak P."/>
            <person name="Neumann P."/>
        </authorList>
    </citation>
    <scope>NUCLEOTIDE SEQUENCE</scope>
</reference>
<keyword evidence="16" id="KW-1185">Reference proteome</keyword>
<dbReference type="PANTHER" id="PTHR11480">
    <property type="entry name" value="SAPOSIN-RELATED"/>
    <property type="match status" value="1"/>
</dbReference>
<evidence type="ECO:0000256" key="8">
    <source>
        <dbReference type="ARBA" id="ARBA00023157"/>
    </source>
</evidence>
<dbReference type="InterPro" id="IPR011001">
    <property type="entry name" value="Saposin-like"/>
</dbReference>
<feature type="domain" description="Saposin B-type" evidence="14">
    <location>
        <begin position="47"/>
        <end position="126"/>
    </location>
</feature>
<dbReference type="PANTHER" id="PTHR11480:SF3">
    <property type="entry name" value="BCDNA.GH08312"/>
    <property type="match status" value="1"/>
</dbReference>
<dbReference type="GO" id="GO:0006665">
    <property type="term" value="P:sphingolipid metabolic process"/>
    <property type="evidence" value="ECO:0007669"/>
    <property type="project" value="InterPro"/>
</dbReference>
<dbReference type="InterPro" id="IPR007856">
    <property type="entry name" value="SapB_1"/>
</dbReference>
<feature type="signal peptide" evidence="13">
    <location>
        <begin position="1"/>
        <end position="18"/>
    </location>
</feature>
<dbReference type="InterPro" id="IPR008139">
    <property type="entry name" value="SaposinB_dom"/>
</dbReference>
<keyword evidence="2" id="KW-0964">Secreted</keyword>
<dbReference type="InterPro" id="IPR008373">
    <property type="entry name" value="Saposin"/>
</dbReference>
<organism evidence="15 16">
    <name type="scientific">Cuscuta europaea</name>
    <name type="common">European dodder</name>
    <dbReference type="NCBI Taxonomy" id="41803"/>
    <lineage>
        <taxon>Eukaryota</taxon>
        <taxon>Viridiplantae</taxon>
        <taxon>Streptophyta</taxon>
        <taxon>Embryophyta</taxon>
        <taxon>Tracheophyta</taxon>
        <taxon>Spermatophyta</taxon>
        <taxon>Magnoliopsida</taxon>
        <taxon>eudicotyledons</taxon>
        <taxon>Gunneridae</taxon>
        <taxon>Pentapetalae</taxon>
        <taxon>asterids</taxon>
        <taxon>lamiids</taxon>
        <taxon>Solanales</taxon>
        <taxon>Convolvulaceae</taxon>
        <taxon>Cuscuteae</taxon>
        <taxon>Cuscuta</taxon>
        <taxon>Cuscuta subgen. Cuscuta</taxon>
    </lineage>
</organism>
<evidence type="ECO:0000256" key="1">
    <source>
        <dbReference type="ARBA" id="ARBA00004239"/>
    </source>
</evidence>
<dbReference type="GO" id="GO:0016020">
    <property type="term" value="C:membrane"/>
    <property type="evidence" value="ECO:0007669"/>
    <property type="project" value="GOC"/>
</dbReference>
<evidence type="ECO:0000256" key="3">
    <source>
        <dbReference type="ARBA" id="ARBA00022670"/>
    </source>
</evidence>
<keyword evidence="7" id="KW-0865">Zymogen</keyword>
<dbReference type="SMART" id="SM00741">
    <property type="entry name" value="SapB"/>
    <property type="match status" value="2"/>
</dbReference>
<keyword evidence="3" id="KW-0645">Protease</keyword>
<dbReference type="GO" id="GO:0006508">
    <property type="term" value="P:proteolysis"/>
    <property type="evidence" value="ECO:0007669"/>
    <property type="project" value="UniProtKB-KW"/>
</dbReference>
<dbReference type="SUPFAM" id="SSF47862">
    <property type="entry name" value="Saposin"/>
    <property type="match status" value="2"/>
</dbReference>
<evidence type="ECO:0000256" key="2">
    <source>
        <dbReference type="ARBA" id="ARBA00022525"/>
    </source>
</evidence>
<dbReference type="InterPro" id="IPR051428">
    <property type="entry name" value="Sphingo_Act-Surfact_Prot"/>
</dbReference>
<keyword evidence="9" id="KW-0325">Glycoprotein</keyword>
<dbReference type="PRINTS" id="PR01797">
    <property type="entry name" value="SAPOSIN"/>
</dbReference>
<evidence type="ECO:0000256" key="13">
    <source>
        <dbReference type="SAM" id="SignalP"/>
    </source>
</evidence>
<keyword evidence="6" id="KW-0378">Hydrolase</keyword>
<dbReference type="OrthoDB" id="69496at2759"/>
<evidence type="ECO:0000256" key="11">
    <source>
        <dbReference type="ARBA" id="ARBA00041094"/>
    </source>
</evidence>
<gene>
    <name evidence="15" type="ORF">CEURO_LOCUS1766</name>
</gene>
<comment type="caution">
    <text evidence="15">The sequence shown here is derived from an EMBL/GenBank/DDBJ whole genome shotgun (WGS) entry which is preliminary data.</text>
</comment>
<keyword evidence="6" id="KW-0064">Aspartyl protease</keyword>
<evidence type="ECO:0000256" key="6">
    <source>
        <dbReference type="ARBA" id="ARBA00022750"/>
    </source>
</evidence>
<proteinExistence type="predicted"/>
<evidence type="ECO:0000256" key="9">
    <source>
        <dbReference type="ARBA" id="ARBA00023180"/>
    </source>
</evidence>
<protein>
    <recommendedName>
        <fullName evidence="11">Pulmonary surfactant-associated protein B</fullName>
    </recommendedName>
    <alternativeName>
        <fullName evidence="12">Pulmonary surfactant-associated proteolipid SPL(Phe)</fullName>
    </alternativeName>
</protein>
<keyword evidence="8" id="KW-1015">Disulfide bond</keyword>
<comment type="function">
    <text evidence="10">Pulmonary surfactant-associated proteins promote alveolar stability by lowering the surface tension at the air-liquid interface in the peripheral air spaces. SP-B increases the collapse pressure of palmitic acid to nearly 70 millinewtons per meter.</text>
</comment>
<evidence type="ECO:0000313" key="16">
    <source>
        <dbReference type="Proteomes" id="UP001152484"/>
    </source>
</evidence>
<feature type="domain" description="Saposin B-type" evidence="14">
    <location>
        <begin position="132"/>
        <end position="212"/>
    </location>
</feature>
<dbReference type="GO" id="GO:0004190">
    <property type="term" value="F:aspartic-type endopeptidase activity"/>
    <property type="evidence" value="ECO:0007669"/>
    <property type="project" value="UniProtKB-KW"/>
</dbReference>
<sequence length="229" mass="25574">MDMKVCLIIFIIGATCSARDLSAPDLSTEIIHITEKDVQAVKQASRSDIVCTLCEEFTAEAITYLQSNKTQEEIINLLLKSCPKMRVYEQQCITLVNYYGPLLFLEVSTIEPEQFCQKAAMCQKVTLLSQQFSNNCNLCHQAVSEVLLKLKDPDTQLEVLELLLKACDSAKNYSKKCKQLVFEYVPVILVNAEQYLEANDICSVIHACDGANLETDAPSHISALLHSES</sequence>
<evidence type="ECO:0000256" key="4">
    <source>
        <dbReference type="ARBA" id="ARBA00022729"/>
    </source>
</evidence>
<dbReference type="InterPro" id="IPR008138">
    <property type="entry name" value="SapB_2"/>
</dbReference>
<evidence type="ECO:0000256" key="5">
    <source>
        <dbReference type="ARBA" id="ARBA00022737"/>
    </source>
</evidence>
<evidence type="ECO:0000313" key="15">
    <source>
        <dbReference type="EMBL" id="CAH9061596.1"/>
    </source>
</evidence>
<dbReference type="FunFam" id="1.10.225.10:FF:000008">
    <property type="entry name" value="Pulmonary surfactant-associated protein B"/>
    <property type="match status" value="1"/>
</dbReference>
<evidence type="ECO:0000256" key="7">
    <source>
        <dbReference type="ARBA" id="ARBA00023145"/>
    </source>
</evidence>
<comment type="subcellular location">
    <subcellularLocation>
        <location evidence="1">Secreted</location>
        <location evidence="1">Extracellular space</location>
    </subcellularLocation>
</comment>
<evidence type="ECO:0000256" key="12">
    <source>
        <dbReference type="ARBA" id="ARBA00041785"/>
    </source>
</evidence>
<accession>A0A9P0YJR4</accession>
<dbReference type="Proteomes" id="UP001152484">
    <property type="component" value="Unassembled WGS sequence"/>
</dbReference>
<dbReference type="GO" id="GO:0005764">
    <property type="term" value="C:lysosome"/>
    <property type="evidence" value="ECO:0007669"/>
    <property type="project" value="InterPro"/>
</dbReference>
<dbReference type="Pfam" id="PF05184">
    <property type="entry name" value="SapB_1"/>
    <property type="match status" value="2"/>
</dbReference>
<dbReference type="Pfam" id="PF03489">
    <property type="entry name" value="SapB_2"/>
    <property type="match status" value="2"/>
</dbReference>